<sequence length="220" mass="24965">MVWYYGRRSTKQHIQGKPIRFNYKLWPATTRNGYLISCEPYQRVKSAQSPYQEYGLGTAVVLLMKSCLPVQLAPYNFYFHNLFNSLTLVNIVDEHGNGATGTIRNNRLAKCSVTEAKLLKTGARGAFSFTTDTNLLIVTFATNCHNITPMQKVDRVASVNNKRTNLSKLFIVLSDVQSGIDRFDKNLNSMRVELRGKKWRFALFAFGLEATCHNAIIKTI</sequence>
<comment type="caution">
    <text evidence="2">The sequence shown here is derived from an EMBL/GenBank/DDBJ whole genome shotgun (WGS) entry which is preliminary data.</text>
</comment>
<evidence type="ECO:0000313" key="3">
    <source>
        <dbReference type="Proteomes" id="UP000801492"/>
    </source>
</evidence>
<protein>
    <recommendedName>
        <fullName evidence="1">PiggyBac transposable element-derived protein domain-containing protein</fullName>
    </recommendedName>
</protein>
<dbReference type="PANTHER" id="PTHR47055:SF3">
    <property type="entry name" value="PHORBOL-ESTER_DAG-TYPE DOMAIN-CONTAINING PROTEIN"/>
    <property type="match status" value="1"/>
</dbReference>
<organism evidence="2 3">
    <name type="scientific">Ignelater luminosus</name>
    <name type="common">Cucubano</name>
    <name type="synonym">Pyrophorus luminosus</name>
    <dbReference type="NCBI Taxonomy" id="2038154"/>
    <lineage>
        <taxon>Eukaryota</taxon>
        <taxon>Metazoa</taxon>
        <taxon>Ecdysozoa</taxon>
        <taxon>Arthropoda</taxon>
        <taxon>Hexapoda</taxon>
        <taxon>Insecta</taxon>
        <taxon>Pterygota</taxon>
        <taxon>Neoptera</taxon>
        <taxon>Endopterygota</taxon>
        <taxon>Coleoptera</taxon>
        <taxon>Polyphaga</taxon>
        <taxon>Elateriformia</taxon>
        <taxon>Elateroidea</taxon>
        <taxon>Elateridae</taxon>
        <taxon>Agrypninae</taxon>
        <taxon>Pyrophorini</taxon>
        <taxon>Ignelater</taxon>
    </lineage>
</organism>
<dbReference type="InterPro" id="IPR029526">
    <property type="entry name" value="PGBD"/>
</dbReference>
<dbReference type="EMBL" id="VTPC01000435">
    <property type="protein sequence ID" value="KAF2905792.1"/>
    <property type="molecule type" value="Genomic_DNA"/>
</dbReference>
<gene>
    <name evidence="2" type="ORF">ILUMI_00387</name>
</gene>
<dbReference type="PANTHER" id="PTHR47055">
    <property type="entry name" value="DDE_TNP_1_7 DOMAIN-CONTAINING PROTEIN"/>
    <property type="match status" value="1"/>
</dbReference>
<dbReference type="OrthoDB" id="6675168at2759"/>
<feature type="domain" description="PiggyBac transposable element-derived protein" evidence="1">
    <location>
        <begin position="3"/>
        <end position="215"/>
    </location>
</feature>
<dbReference type="Proteomes" id="UP000801492">
    <property type="component" value="Unassembled WGS sequence"/>
</dbReference>
<accession>A0A8K0DLQ5</accession>
<proteinExistence type="predicted"/>
<dbReference type="Pfam" id="PF13843">
    <property type="entry name" value="DDE_Tnp_1_7"/>
    <property type="match status" value="1"/>
</dbReference>
<evidence type="ECO:0000313" key="2">
    <source>
        <dbReference type="EMBL" id="KAF2905792.1"/>
    </source>
</evidence>
<dbReference type="GO" id="GO:0043565">
    <property type="term" value="F:sequence-specific DNA binding"/>
    <property type="evidence" value="ECO:0007669"/>
    <property type="project" value="TreeGrafter"/>
</dbReference>
<reference evidence="2" key="1">
    <citation type="submission" date="2019-08" db="EMBL/GenBank/DDBJ databases">
        <title>The genome of the North American firefly Photinus pyralis.</title>
        <authorList>
            <consortium name="Photinus pyralis genome working group"/>
            <person name="Fallon T.R."/>
            <person name="Sander Lower S.E."/>
            <person name="Weng J.-K."/>
        </authorList>
    </citation>
    <scope>NUCLEOTIDE SEQUENCE</scope>
    <source>
        <strain evidence="2">TRF0915ILg1</strain>
        <tissue evidence="2">Whole body</tissue>
    </source>
</reference>
<dbReference type="InterPro" id="IPR052638">
    <property type="entry name" value="PiggyBac_TE-derived"/>
</dbReference>
<keyword evidence="3" id="KW-1185">Reference proteome</keyword>
<dbReference type="AlphaFoldDB" id="A0A8K0DLQ5"/>
<name>A0A8K0DLQ5_IGNLU</name>
<evidence type="ECO:0000259" key="1">
    <source>
        <dbReference type="Pfam" id="PF13843"/>
    </source>
</evidence>